<keyword evidence="3" id="KW-0238">DNA-binding</keyword>
<dbReference type="Pfam" id="PF03466">
    <property type="entry name" value="LysR_substrate"/>
    <property type="match status" value="1"/>
</dbReference>
<dbReference type="InterPro" id="IPR050176">
    <property type="entry name" value="LTTR"/>
</dbReference>
<comment type="caution">
    <text evidence="6">The sequence shown here is derived from an EMBL/GenBank/DDBJ whole genome shotgun (WGS) entry which is preliminary data.</text>
</comment>
<evidence type="ECO:0000256" key="4">
    <source>
        <dbReference type="ARBA" id="ARBA00023163"/>
    </source>
</evidence>
<evidence type="ECO:0000256" key="3">
    <source>
        <dbReference type="ARBA" id="ARBA00023125"/>
    </source>
</evidence>
<organism evidence="6 7">
    <name type="scientific">Nostoc favosum CHAB5714</name>
    <dbReference type="NCBI Taxonomy" id="2780399"/>
    <lineage>
        <taxon>Bacteria</taxon>
        <taxon>Bacillati</taxon>
        <taxon>Cyanobacteriota</taxon>
        <taxon>Cyanophyceae</taxon>
        <taxon>Nostocales</taxon>
        <taxon>Nostocaceae</taxon>
        <taxon>Nostoc</taxon>
        <taxon>Nostoc favosum</taxon>
    </lineage>
</organism>
<evidence type="ECO:0000313" key="7">
    <source>
        <dbReference type="Proteomes" id="UP001199525"/>
    </source>
</evidence>
<dbReference type="EMBL" id="JAIVFQ010000155">
    <property type="protein sequence ID" value="MCC5604766.1"/>
    <property type="molecule type" value="Genomic_DNA"/>
</dbReference>
<name>A0ABS8IL62_9NOSO</name>
<proteinExistence type="inferred from homology"/>
<dbReference type="InterPro" id="IPR036390">
    <property type="entry name" value="WH_DNA-bd_sf"/>
</dbReference>
<keyword evidence="4" id="KW-0804">Transcription</keyword>
<dbReference type="InterPro" id="IPR000847">
    <property type="entry name" value="LysR_HTH_N"/>
</dbReference>
<reference evidence="6 7" key="1">
    <citation type="journal article" date="2021" name="Microorganisms">
        <title>Genome Evolution of Filamentous Cyanobacterium Nostoc Species: From Facultative Symbiosis to Free Living.</title>
        <authorList>
            <person name="Huo D."/>
            <person name="Li H."/>
            <person name="Cai F."/>
            <person name="Guo X."/>
            <person name="Qiao Z."/>
            <person name="Wang W."/>
            <person name="Yu G."/>
            <person name="Li R."/>
        </authorList>
    </citation>
    <scope>NUCLEOTIDE SEQUENCE [LARGE SCALE GENOMIC DNA]</scope>
    <source>
        <strain evidence="6 7">CHAB 5714</strain>
    </source>
</reference>
<dbReference type="PROSITE" id="PS50931">
    <property type="entry name" value="HTH_LYSR"/>
    <property type="match status" value="1"/>
</dbReference>
<comment type="similarity">
    <text evidence="1">Belongs to the LysR transcriptional regulatory family.</text>
</comment>
<dbReference type="Proteomes" id="UP001199525">
    <property type="component" value="Unassembled WGS sequence"/>
</dbReference>
<feature type="domain" description="HTH lysR-type" evidence="5">
    <location>
        <begin position="36"/>
        <end position="88"/>
    </location>
</feature>
<dbReference type="Gene3D" id="1.10.10.10">
    <property type="entry name" value="Winged helix-like DNA-binding domain superfamily/Winged helix DNA-binding domain"/>
    <property type="match status" value="1"/>
</dbReference>
<evidence type="ECO:0000256" key="2">
    <source>
        <dbReference type="ARBA" id="ARBA00023015"/>
    </source>
</evidence>
<dbReference type="InterPro" id="IPR036388">
    <property type="entry name" value="WH-like_DNA-bd_sf"/>
</dbReference>
<evidence type="ECO:0000259" key="5">
    <source>
        <dbReference type="PROSITE" id="PS50931"/>
    </source>
</evidence>
<dbReference type="InterPro" id="IPR005119">
    <property type="entry name" value="LysR_subst-bd"/>
</dbReference>
<evidence type="ECO:0000256" key="1">
    <source>
        <dbReference type="ARBA" id="ARBA00009437"/>
    </source>
</evidence>
<gene>
    <name evidence="6" type="ORF">LC586_37930</name>
</gene>
<protein>
    <submittedName>
        <fullName evidence="6">LysR family transcriptional regulator</fullName>
    </submittedName>
</protein>
<keyword evidence="7" id="KW-1185">Reference proteome</keyword>
<dbReference type="Pfam" id="PF00126">
    <property type="entry name" value="HTH_1"/>
    <property type="match status" value="1"/>
</dbReference>
<dbReference type="PANTHER" id="PTHR30579:SF3">
    <property type="entry name" value="TRANSCRIPTIONAL REGULATORY PROTEIN"/>
    <property type="match status" value="1"/>
</dbReference>
<evidence type="ECO:0000313" key="6">
    <source>
        <dbReference type="EMBL" id="MCC5604766.1"/>
    </source>
</evidence>
<keyword evidence="2" id="KW-0805">Transcription regulation</keyword>
<sequence length="350" mass="38488">MVTGQIDLERSAPMVRSKAPPFRRRPSLERLAWDNLRLLLAVADSGSFRAAAIAAGIALNTLRSKVDRLEAQFGTPLLVRSVEGVRLTQEGHELVAIARQMQAVGNSANRVQRPAGDRAATRVRITVTEGLGTYWLVPRLIELRARVPELAIDLHCDMAPPGVLFRDTDIAIQLVRPPGPGLFSERVASLHVMPFASEAYLARRGVPTSLADAAQHEFVLQEAEQVAAAPLSFLPADTPSAVALRTNTSSAHYLAVLQGAGIGFLPTYARALSRSPQPIDIGARIQRDVFLVRHPDAVRSPAVKETLVWLKAAFDGTRYPWFADRFMHPDEFESRLLPEDRERFPGFCTP</sequence>
<accession>A0ABS8IL62</accession>
<dbReference type="Gene3D" id="3.40.190.290">
    <property type="match status" value="1"/>
</dbReference>
<dbReference type="PANTHER" id="PTHR30579">
    <property type="entry name" value="TRANSCRIPTIONAL REGULATOR"/>
    <property type="match status" value="1"/>
</dbReference>
<dbReference type="SUPFAM" id="SSF46785">
    <property type="entry name" value="Winged helix' DNA-binding domain"/>
    <property type="match status" value="1"/>
</dbReference>
<dbReference type="SUPFAM" id="SSF53850">
    <property type="entry name" value="Periplasmic binding protein-like II"/>
    <property type="match status" value="1"/>
</dbReference>